<feature type="region of interest" description="Disordered" evidence="1">
    <location>
        <begin position="518"/>
        <end position="568"/>
    </location>
</feature>
<organism evidence="4 5">
    <name type="scientific">Sporormia fimetaria CBS 119925</name>
    <dbReference type="NCBI Taxonomy" id="1340428"/>
    <lineage>
        <taxon>Eukaryota</taxon>
        <taxon>Fungi</taxon>
        <taxon>Dikarya</taxon>
        <taxon>Ascomycota</taxon>
        <taxon>Pezizomycotina</taxon>
        <taxon>Dothideomycetes</taxon>
        <taxon>Pleosporomycetidae</taxon>
        <taxon>Pleosporales</taxon>
        <taxon>Sporormiaceae</taxon>
        <taxon>Sporormia</taxon>
    </lineage>
</organism>
<feature type="compositionally biased region" description="Polar residues" evidence="1">
    <location>
        <begin position="553"/>
        <end position="563"/>
    </location>
</feature>
<evidence type="ECO:0000259" key="3">
    <source>
        <dbReference type="Pfam" id="PF23395"/>
    </source>
</evidence>
<dbReference type="EMBL" id="MU006564">
    <property type="protein sequence ID" value="KAF2750388.1"/>
    <property type="molecule type" value="Genomic_DNA"/>
</dbReference>
<dbReference type="OrthoDB" id="3647246at2759"/>
<keyword evidence="5" id="KW-1185">Reference proteome</keyword>
<dbReference type="Proteomes" id="UP000799440">
    <property type="component" value="Unassembled WGS sequence"/>
</dbReference>
<dbReference type="Pfam" id="PF23395">
    <property type="entry name" value="SAM_6"/>
    <property type="match status" value="1"/>
</dbReference>
<dbReference type="Pfam" id="PF23394">
    <property type="entry name" value="DUF7102"/>
    <property type="match status" value="1"/>
</dbReference>
<gene>
    <name evidence="4" type="ORF">M011DRAFT_456282</name>
</gene>
<evidence type="ECO:0000259" key="2">
    <source>
        <dbReference type="Pfam" id="PF23394"/>
    </source>
</evidence>
<feature type="domain" description="SAM-like" evidence="3">
    <location>
        <begin position="826"/>
        <end position="913"/>
    </location>
</feature>
<evidence type="ECO:0000313" key="5">
    <source>
        <dbReference type="Proteomes" id="UP000799440"/>
    </source>
</evidence>
<sequence>MDLNLSDPGPSPLEYARSNGLCREYFRYPLYSSVGEPPTDDVLEADLRDSVDCPTLSPGTDLTKERLAVDRDAALFLKTVISLREPPEDGHIWEPPPRRSRALKFELPLLRSDNDIDLQSFGSTAMPPFDNIQALPDVVDEENDEGLQWPARTFQDIESINTRISTEKISVTKDVLLFLQSSVKDSWTEADAEALAAQQSIFQRNPVTRPMTPPLLPLSPPVTPYVPSSPGSRLPMLSTDSDFVGAELKALDDQIMANDAFPSDDMLFDDLDPQDTLDNPPLPATKRKIEDIKIEGPLTPPMFPDSPSKRFKAVKFQEMVQEYIQELPSNTESGDCCLSGSEDFAGFYTQFTPLTQDINRRLENEKLSCVDTTKRVDVPQMDFMLPVAPWDFYSRKNNGLRQTGMTEADAQMKFLQRVQHEQPKDTLTWHGGSKLDRELSWAVFPLEMASVKVEERLHGEEVLAKILSDMTLGHIATSSTDIWIPDTLRLLEHDDCDDELEAVEYSEPPTLTSMIQKRKRELDEVEHQPKPANSRQQISSKARRVSGNADINDGQSATNTATAGRNKANDNGAMFGGAFSASSALQMFMESRGKQVPESQKIPFPSKEIPFSEESAGSGGGPAGLYSQMPQAQQLPNPPKSAVTAYGPPIPQHLPPCSFILSSTVLRQRGLARDIRKIYSDASFIERDFALPHSPSDEADLILSPSTGLICTTIQQLKQRALPGQPDRSPLKERLLSLQSRYERLLVLVSEGLRGEAEQSGSSRPLDNRDLEALTEFKKYTDALEPEIVTSYVQGGEVALASGIVCEMAKYGLPHGSADIGELKLMEDETTWEVFLRRAGLNAFAAQAILGSFKEPYLLPLETGYSDDSQFSEKSLEIYGLQAYLMLDPAERIKRFEVLLGGNRVLRRVNDILERRWLSGANGFRG</sequence>
<evidence type="ECO:0000256" key="1">
    <source>
        <dbReference type="SAM" id="MobiDB-lite"/>
    </source>
</evidence>
<dbReference type="AlphaFoldDB" id="A0A6A6VID5"/>
<dbReference type="InterPro" id="IPR055528">
    <property type="entry name" value="DUF7102"/>
</dbReference>
<protein>
    <submittedName>
        <fullName evidence="4">Uncharacterized protein</fullName>
    </submittedName>
</protein>
<accession>A0A6A6VID5</accession>
<feature type="domain" description="DUF7102" evidence="2">
    <location>
        <begin position="658"/>
        <end position="814"/>
    </location>
</feature>
<proteinExistence type="predicted"/>
<feature type="compositionally biased region" description="Polar residues" evidence="1">
    <location>
        <begin position="531"/>
        <end position="540"/>
    </location>
</feature>
<name>A0A6A6VID5_9PLEO</name>
<dbReference type="InterPro" id="IPR057559">
    <property type="entry name" value="SAM_6"/>
</dbReference>
<evidence type="ECO:0000313" key="4">
    <source>
        <dbReference type="EMBL" id="KAF2750388.1"/>
    </source>
</evidence>
<feature type="compositionally biased region" description="Basic and acidic residues" evidence="1">
    <location>
        <begin position="520"/>
        <end position="529"/>
    </location>
</feature>
<reference evidence="4" key="1">
    <citation type="journal article" date="2020" name="Stud. Mycol.">
        <title>101 Dothideomycetes genomes: a test case for predicting lifestyles and emergence of pathogens.</title>
        <authorList>
            <person name="Haridas S."/>
            <person name="Albert R."/>
            <person name="Binder M."/>
            <person name="Bloem J."/>
            <person name="Labutti K."/>
            <person name="Salamov A."/>
            <person name="Andreopoulos B."/>
            <person name="Baker S."/>
            <person name="Barry K."/>
            <person name="Bills G."/>
            <person name="Bluhm B."/>
            <person name="Cannon C."/>
            <person name="Castanera R."/>
            <person name="Culley D."/>
            <person name="Daum C."/>
            <person name="Ezra D."/>
            <person name="Gonzalez J."/>
            <person name="Henrissat B."/>
            <person name="Kuo A."/>
            <person name="Liang C."/>
            <person name="Lipzen A."/>
            <person name="Lutzoni F."/>
            <person name="Magnuson J."/>
            <person name="Mondo S."/>
            <person name="Nolan M."/>
            <person name="Ohm R."/>
            <person name="Pangilinan J."/>
            <person name="Park H.-J."/>
            <person name="Ramirez L."/>
            <person name="Alfaro M."/>
            <person name="Sun H."/>
            <person name="Tritt A."/>
            <person name="Yoshinaga Y."/>
            <person name="Zwiers L.-H."/>
            <person name="Turgeon B."/>
            <person name="Goodwin S."/>
            <person name="Spatafora J."/>
            <person name="Crous P."/>
            <person name="Grigoriev I."/>
        </authorList>
    </citation>
    <scope>NUCLEOTIDE SEQUENCE</scope>
    <source>
        <strain evidence="4">CBS 119925</strain>
    </source>
</reference>